<accession>G3NCX3</accession>
<keyword evidence="6" id="KW-0964">Secreted</keyword>
<reference evidence="14" key="2">
    <citation type="submission" date="2024-04" db="UniProtKB">
        <authorList>
            <consortium name="Ensembl"/>
        </authorList>
    </citation>
    <scope>IDENTIFICATION</scope>
</reference>
<evidence type="ECO:0000256" key="4">
    <source>
        <dbReference type="ARBA" id="ARBA00022448"/>
    </source>
</evidence>
<keyword evidence="7 13" id="KW-0732">Signal</keyword>
<dbReference type="GO" id="GO:0060228">
    <property type="term" value="F:phosphatidylcholine-sterol O-acyltransferase activator activity"/>
    <property type="evidence" value="ECO:0007669"/>
    <property type="project" value="TreeGrafter"/>
</dbReference>
<proteinExistence type="inferred from homology"/>
<dbReference type="Pfam" id="PF01442">
    <property type="entry name" value="Apolipoprotein"/>
    <property type="match status" value="1"/>
</dbReference>
<dbReference type="GO" id="GO:0042157">
    <property type="term" value="P:lipoprotein metabolic process"/>
    <property type="evidence" value="ECO:0007669"/>
    <property type="project" value="InterPro"/>
</dbReference>
<feature type="chain" id="PRO_5003448317" description="Apolipoprotein A-IV" evidence="13">
    <location>
        <begin position="19"/>
        <end position="225"/>
    </location>
</feature>
<keyword evidence="8" id="KW-0677">Repeat</keyword>
<dbReference type="STRING" id="69293.ENSGACP00000003173"/>
<dbReference type="GO" id="GO:0005543">
    <property type="term" value="F:phospholipid binding"/>
    <property type="evidence" value="ECO:0007669"/>
    <property type="project" value="TreeGrafter"/>
</dbReference>
<evidence type="ECO:0000256" key="1">
    <source>
        <dbReference type="ARBA" id="ARBA00004613"/>
    </source>
</evidence>
<dbReference type="GO" id="GO:0042627">
    <property type="term" value="C:chylomicron"/>
    <property type="evidence" value="ECO:0007669"/>
    <property type="project" value="UniProtKB-KW"/>
</dbReference>
<evidence type="ECO:0000256" key="7">
    <source>
        <dbReference type="ARBA" id="ARBA00022729"/>
    </source>
</evidence>
<comment type="function">
    <text evidence="10">May have a role in chylomicrons and VLDL secretion and catabolism. Required for efficient activation of lipoprotein lipase by ApoC-II; potent activator of LCAT. Apoa-IV is a major component of HDL and chylomicrons.</text>
</comment>
<dbReference type="PROSITE" id="PS51257">
    <property type="entry name" value="PROKAR_LIPOPROTEIN"/>
    <property type="match status" value="1"/>
</dbReference>
<dbReference type="GO" id="GO:0033700">
    <property type="term" value="P:phospholipid efflux"/>
    <property type="evidence" value="ECO:0007669"/>
    <property type="project" value="TreeGrafter"/>
</dbReference>
<dbReference type="GO" id="GO:0120020">
    <property type="term" value="F:cholesterol transfer activity"/>
    <property type="evidence" value="ECO:0007669"/>
    <property type="project" value="TreeGrafter"/>
</dbReference>
<evidence type="ECO:0000256" key="6">
    <source>
        <dbReference type="ARBA" id="ARBA00022525"/>
    </source>
</evidence>
<evidence type="ECO:0000256" key="12">
    <source>
        <dbReference type="ARBA" id="ARBA00042591"/>
    </source>
</evidence>
<dbReference type="Gene3D" id="1.20.5.1230">
    <property type="entry name" value="Apolipoprotein A-I"/>
    <property type="match status" value="1"/>
</dbReference>
<dbReference type="PANTHER" id="PTHR18976">
    <property type="entry name" value="APOLIPOPROTEIN"/>
    <property type="match status" value="1"/>
</dbReference>
<dbReference type="GO" id="GO:1903561">
    <property type="term" value="C:extracellular vesicle"/>
    <property type="evidence" value="ECO:0007669"/>
    <property type="project" value="TreeGrafter"/>
</dbReference>
<evidence type="ECO:0000256" key="8">
    <source>
        <dbReference type="ARBA" id="ARBA00022737"/>
    </source>
</evidence>
<sequence>MKVIVVLALAVFTAGCNANIMWQNQPKSHVDQLKDAFEDYVDKATAGHPLSQIRELGAKVHTLITESADAINKLTNPLWTQVAPLTQELMSKFTQEAEQLKTRLEKDLTSMGHSLRPHAENMDAEALKAVVLQRSQELRAQLDKSMSQLQAQMVPYAEEIKEKMEQSLDEFQKSMVPLTQSFEIQLNQKTQEIQQNLAQRGEELRAKLEIDGQNLKRQLAALWES</sequence>
<evidence type="ECO:0000256" key="11">
    <source>
        <dbReference type="ARBA" id="ARBA00041197"/>
    </source>
</evidence>
<dbReference type="Gene3D" id="1.20.120.20">
    <property type="entry name" value="Apolipoprotein"/>
    <property type="match status" value="1"/>
</dbReference>
<dbReference type="GO" id="GO:0034362">
    <property type="term" value="C:low-density lipoprotein particle"/>
    <property type="evidence" value="ECO:0007669"/>
    <property type="project" value="TreeGrafter"/>
</dbReference>
<organism evidence="14">
    <name type="scientific">Gasterosteus aculeatus</name>
    <name type="common">Three-spined stickleback</name>
    <dbReference type="NCBI Taxonomy" id="69293"/>
    <lineage>
        <taxon>Eukaryota</taxon>
        <taxon>Metazoa</taxon>
        <taxon>Chordata</taxon>
        <taxon>Craniata</taxon>
        <taxon>Vertebrata</taxon>
        <taxon>Euteleostomi</taxon>
        <taxon>Actinopterygii</taxon>
        <taxon>Neopterygii</taxon>
        <taxon>Teleostei</taxon>
        <taxon>Neoteleostei</taxon>
        <taxon>Acanthomorphata</taxon>
        <taxon>Eupercaria</taxon>
        <taxon>Perciformes</taxon>
        <taxon>Cottioidei</taxon>
        <taxon>Gasterosteales</taxon>
        <taxon>Gasterosteidae</taxon>
        <taxon>Gasterosteus</taxon>
    </lineage>
</organism>
<feature type="signal peptide" evidence="13">
    <location>
        <begin position="1"/>
        <end position="18"/>
    </location>
</feature>
<evidence type="ECO:0000256" key="2">
    <source>
        <dbReference type="ARBA" id="ARBA00008788"/>
    </source>
</evidence>
<comment type="subunit">
    <text evidence="3">Homodimer.</text>
</comment>
<keyword evidence="4" id="KW-0813">Transport</keyword>
<dbReference type="GO" id="GO:0008203">
    <property type="term" value="P:cholesterol metabolic process"/>
    <property type="evidence" value="ECO:0007669"/>
    <property type="project" value="TreeGrafter"/>
</dbReference>
<evidence type="ECO:0000256" key="9">
    <source>
        <dbReference type="ARBA" id="ARBA00023055"/>
    </source>
</evidence>
<dbReference type="Ensembl" id="ENSGACT00000003184.1">
    <property type="protein sequence ID" value="ENSGACP00000003173.1"/>
    <property type="gene ID" value="ENSGACG00000002431.1"/>
</dbReference>
<comment type="similarity">
    <text evidence="2">Belongs to the apolipoprotein A1/A4/E family.</text>
</comment>
<keyword evidence="9" id="KW-0445">Lipid transport</keyword>
<dbReference type="SUPFAM" id="SSF58113">
    <property type="entry name" value="Apolipoprotein A-I"/>
    <property type="match status" value="1"/>
</dbReference>
<dbReference type="OMA" id="NANIMWQ"/>
<dbReference type="InParanoid" id="G3NCX3"/>
<evidence type="ECO:0000256" key="5">
    <source>
        <dbReference type="ARBA" id="ARBA00022513"/>
    </source>
</evidence>
<keyword evidence="5" id="KW-0162">Chylomicron</keyword>
<dbReference type="GO" id="GO:0034364">
    <property type="term" value="C:high-density lipoprotein particle"/>
    <property type="evidence" value="ECO:0007669"/>
    <property type="project" value="TreeGrafter"/>
</dbReference>
<evidence type="ECO:0000256" key="13">
    <source>
        <dbReference type="SAM" id="SignalP"/>
    </source>
</evidence>
<dbReference type="InterPro" id="IPR000074">
    <property type="entry name" value="ApoA_E"/>
</dbReference>
<dbReference type="GO" id="GO:0034361">
    <property type="term" value="C:very-low-density lipoprotein particle"/>
    <property type="evidence" value="ECO:0007669"/>
    <property type="project" value="TreeGrafter"/>
</dbReference>
<comment type="subcellular location">
    <subcellularLocation>
        <location evidence="1">Secreted</location>
    </subcellularLocation>
</comment>
<dbReference type="AlphaFoldDB" id="G3NCX3"/>
<protein>
    <recommendedName>
        <fullName evidence="11">Apolipoprotein A-IV</fullName>
    </recommendedName>
    <alternativeName>
        <fullName evidence="12">Apolipoprotein A4</fullName>
    </alternativeName>
</protein>
<name>G3NCX3_GASAC</name>
<evidence type="ECO:0000256" key="3">
    <source>
        <dbReference type="ARBA" id="ARBA00011738"/>
    </source>
</evidence>
<dbReference type="GO" id="GO:0033344">
    <property type="term" value="P:cholesterol efflux"/>
    <property type="evidence" value="ECO:0007669"/>
    <property type="project" value="TreeGrafter"/>
</dbReference>
<evidence type="ECO:0000256" key="10">
    <source>
        <dbReference type="ARBA" id="ARBA00037735"/>
    </source>
</evidence>
<evidence type="ECO:0000313" key="14">
    <source>
        <dbReference type="Ensembl" id="ENSGACP00000003173.1"/>
    </source>
</evidence>
<dbReference type="GO" id="GO:0055090">
    <property type="term" value="P:acylglycerol homeostasis"/>
    <property type="evidence" value="ECO:0007669"/>
    <property type="project" value="TreeGrafter"/>
</dbReference>
<dbReference type="PANTHER" id="PTHR18976:SF1">
    <property type="entry name" value="APOLIPOPROTEIN A-IV"/>
    <property type="match status" value="1"/>
</dbReference>
<reference evidence="14" key="1">
    <citation type="submission" date="2006-01" db="EMBL/GenBank/DDBJ databases">
        <authorList>
            <person name="Lindblad-Toh K."/>
            <person name="Mauceli E."/>
            <person name="Grabherr M."/>
            <person name="Chang J.L."/>
            <person name="Lander E.S."/>
        </authorList>
    </citation>
    <scope>NUCLEOTIDE SEQUENCE [LARGE SCALE GENOMIC DNA]</scope>
</reference>
<dbReference type="InterPro" id="IPR050163">
    <property type="entry name" value="Apolipoprotein_A1/A4/E"/>
</dbReference>
<dbReference type="Bgee" id="ENSGACG00000002431">
    <property type="expression patterns" value="Expressed in embryo and 1 other cell type or tissue"/>
</dbReference>